<evidence type="ECO:0000313" key="3">
    <source>
        <dbReference type="Proteomes" id="UP000484381"/>
    </source>
</evidence>
<feature type="domain" description="SMP-30/Gluconolactonase/LRE-like region" evidence="1">
    <location>
        <begin position="31"/>
        <end position="119"/>
    </location>
</feature>
<dbReference type="EMBL" id="WHNP01000143">
    <property type="protein sequence ID" value="MPW23826.1"/>
    <property type="molecule type" value="Genomic_DNA"/>
</dbReference>
<name>A0A7X1NLD3_9BURK</name>
<dbReference type="InterPro" id="IPR011042">
    <property type="entry name" value="6-blade_b-propeller_TolB-like"/>
</dbReference>
<reference evidence="2 3" key="1">
    <citation type="submission" date="2019-10" db="EMBL/GenBank/DDBJ databases">
        <title>Paraburkholderia sp. isolated from nodules of Mimosa pudica from Brazilian Atlantic Forest soils.</title>
        <authorList>
            <person name="Paulitsch F."/>
            <person name="Hungria M."/>
            <person name="Dall'Agnol R."/>
        </authorList>
    </citation>
    <scope>NUCLEOTIDE SEQUENCE [LARGE SCALE GENOMIC DNA]</scope>
    <source>
        <strain evidence="2 3">CNPSo 3157</strain>
    </source>
</reference>
<dbReference type="Proteomes" id="UP000484381">
    <property type="component" value="Unassembled WGS sequence"/>
</dbReference>
<protein>
    <recommendedName>
        <fullName evidence="1">SMP-30/Gluconolactonase/LRE-like region domain-containing protein</fullName>
    </recommendedName>
</protein>
<sequence length="150" mass="17016">MRTSSNHTIERTLRMRTETVKLLANNFAFLEGPRWYDGHLWASDITDMKLYRITAAGEREVVCDVPRRPSGIGFMPDGSPVIASMVDRKLMRIVDGELVLHADLSALAPADLNDLVVDDLYDLFGGAVKELVDLFCCRARWRGAHRRERL</sequence>
<dbReference type="AlphaFoldDB" id="A0A7X1NLD3"/>
<dbReference type="InterPro" id="IPR013658">
    <property type="entry name" value="SGL"/>
</dbReference>
<organism evidence="2 3">
    <name type="scientific">Paraburkholderia franconis</name>
    <dbReference type="NCBI Taxonomy" id="2654983"/>
    <lineage>
        <taxon>Bacteria</taxon>
        <taxon>Pseudomonadati</taxon>
        <taxon>Pseudomonadota</taxon>
        <taxon>Betaproteobacteria</taxon>
        <taxon>Burkholderiales</taxon>
        <taxon>Burkholderiaceae</taxon>
        <taxon>Paraburkholderia</taxon>
    </lineage>
</organism>
<evidence type="ECO:0000313" key="2">
    <source>
        <dbReference type="EMBL" id="MPW23826.1"/>
    </source>
</evidence>
<dbReference type="SUPFAM" id="SSF63829">
    <property type="entry name" value="Calcium-dependent phosphotriesterase"/>
    <property type="match status" value="1"/>
</dbReference>
<evidence type="ECO:0000259" key="1">
    <source>
        <dbReference type="Pfam" id="PF08450"/>
    </source>
</evidence>
<keyword evidence="3" id="KW-1185">Reference proteome</keyword>
<comment type="caution">
    <text evidence="2">The sequence shown here is derived from an EMBL/GenBank/DDBJ whole genome shotgun (WGS) entry which is preliminary data.</text>
</comment>
<dbReference type="Gene3D" id="2.120.10.30">
    <property type="entry name" value="TolB, C-terminal domain"/>
    <property type="match status" value="1"/>
</dbReference>
<gene>
    <name evidence="2" type="ORF">GCT13_45900</name>
</gene>
<proteinExistence type="predicted"/>
<accession>A0A7X1NLD3</accession>
<dbReference type="Pfam" id="PF08450">
    <property type="entry name" value="SGL"/>
    <property type="match status" value="1"/>
</dbReference>